<dbReference type="SUPFAM" id="SSF48371">
    <property type="entry name" value="ARM repeat"/>
    <property type="match status" value="1"/>
</dbReference>
<dbReference type="EMBL" id="JARIHO010000048">
    <property type="protein sequence ID" value="KAJ7322927.1"/>
    <property type="molecule type" value="Genomic_DNA"/>
</dbReference>
<evidence type="ECO:0000256" key="3">
    <source>
        <dbReference type="ARBA" id="ARBA00022833"/>
    </source>
</evidence>
<keyword evidence="2 4" id="KW-0863">Zinc-finger</keyword>
<accession>A0AAD7EGG9</accession>
<dbReference type="AlphaFoldDB" id="A0AAD7EGG9"/>
<evidence type="ECO:0000256" key="1">
    <source>
        <dbReference type="ARBA" id="ARBA00022723"/>
    </source>
</evidence>
<keyword evidence="8" id="KW-1185">Reference proteome</keyword>
<gene>
    <name evidence="7" type="ORF">DFH08DRAFT_353556</name>
</gene>
<keyword evidence="3" id="KW-0862">Zinc</keyword>
<name>A0AAD7EGG9_9AGAR</name>
<protein>
    <recommendedName>
        <fullName evidence="6">MYND-type domain-containing protein</fullName>
    </recommendedName>
</protein>
<feature type="region of interest" description="Disordered" evidence="5">
    <location>
        <begin position="1"/>
        <end position="24"/>
    </location>
</feature>
<evidence type="ECO:0000256" key="4">
    <source>
        <dbReference type="PROSITE-ProRule" id="PRU00134"/>
    </source>
</evidence>
<dbReference type="PROSITE" id="PS01360">
    <property type="entry name" value="ZF_MYND_1"/>
    <property type="match status" value="1"/>
</dbReference>
<dbReference type="PROSITE" id="PS50865">
    <property type="entry name" value="ZF_MYND_2"/>
    <property type="match status" value="1"/>
</dbReference>
<proteinExistence type="predicted"/>
<dbReference type="SUPFAM" id="SSF144232">
    <property type="entry name" value="HIT/MYND zinc finger-like"/>
    <property type="match status" value="1"/>
</dbReference>
<feature type="compositionally biased region" description="Polar residues" evidence="5">
    <location>
        <begin position="11"/>
        <end position="22"/>
    </location>
</feature>
<feature type="domain" description="MYND-type" evidence="6">
    <location>
        <begin position="654"/>
        <end position="692"/>
    </location>
</feature>
<evidence type="ECO:0000256" key="2">
    <source>
        <dbReference type="ARBA" id="ARBA00022771"/>
    </source>
</evidence>
<evidence type="ECO:0000313" key="7">
    <source>
        <dbReference type="EMBL" id="KAJ7322927.1"/>
    </source>
</evidence>
<sequence>MPGPGRKTKTKPSSVASGSAPNDQVRLDSSLVDDIDSADGWNPVINVLCDYLELPDLSTRSGLKRVHANFDTIYRRLDKLYTRSVDNVRIKAGISGIYARLCVDSLLRNKLFEKDFLRQIFPLLDIPSCRNLILRALTTVTHHGGLEIRMEIAKSYPPLLRVLKDFPDDPKAVELSVVTLSHCFIAALCDDGIKLDPRLAKSLDLEGVVKAVTDALRKPSASRVLVDHSVQLLAAATRHYKVPPPTVNFLVAGLRSQDWMLRCTCLGGLLGLHLSGAEEDQRTRDPMKMIAAVSRPAPSHLNEILRAYGFERCETYVALKTTNEYQRAMMDCVSSRDLYSLGIALAAFILRTEFSIADGMFETENPVTGKREAMDVGLPFKMWSDALPHCAKAIRDKGLPAQADIADILDMKFYIMRQRIPDAVKITDVALKRSPNFAYAYYVLTLASDPVVGLRAAKKGMMCTNSSPFVHFQLMQRAVEHAGEMGIQILQEASGVEDQKWVEGIAFLTSALEDAKKYIAEAPPDNRHMKNVSYWYLLLRIMMADEMSSDLREVQGYIRKLKIADDFSNWIGVPPPKTYLRLTQQTVVKLFPEASEEWGDFFARTSSGNQPDLAAEKVEDDLAAWLEDMHLDNARGDHSESATFSTSSVELYRCSWCGNPSAILRKCAGCSKARYCDGSCQKSHWKGHKKTCPTTKSEN</sequence>
<comment type="caution">
    <text evidence="7">The sequence shown here is derived from an EMBL/GenBank/DDBJ whole genome shotgun (WGS) entry which is preliminary data.</text>
</comment>
<organism evidence="7 8">
    <name type="scientific">Mycena albidolilacea</name>
    <dbReference type="NCBI Taxonomy" id="1033008"/>
    <lineage>
        <taxon>Eukaryota</taxon>
        <taxon>Fungi</taxon>
        <taxon>Dikarya</taxon>
        <taxon>Basidiomycota</taxon>
        <taxon>Agaricomycotina</taxon>
        <taxon>Agaricomycetes</taxon>
        <taxon>Agaricomycetidae</taxon>
        <taxon>Agaricales</taxon>
        <taxon>Marasmiineae</taxon>
        <taxon>Mycenaceae</taxon>
        <taxon>Mycena</taxon>
    </lineage>
</organism>
<reference evidence="7" key="1">
    <citation type="submission" date="2023-03" db="EMBL/GenBank/DDBJ databases">
        <title>Massive genome expansion in bonnet fungi (Mycena s.s.) driven by repeated elements and novel gene families across ecological guilds.</title>
        <authorList>
            <consortium name="Lawrence Berkeley National Laboratory"/>
            <person name="Harder C.B."/>
            <person name="Miyauchi S."/>
            <person name="Viragh M."/>
            <person name="Kuo A."/>
            <person name="Thoen E."/>
            <person name="Andreopoulos B."/>
            <person name="Lu D."/>
            <person name="Skrede I."/>
            <person name="Drula E."/>
            <person name="Henrissat B."/>
            <person name="Morin E."/>
            <person name="Kohler A."/>
            <person name="Barry K."/>
            <person name="LaButti K."/>
            <person name="Morin E."/>
            <person name="Salamov A."/>
            <person name="Lipzen A."/>
            <person name="Mereny Z."/>
            <person name="Hegedus B."/>
            <person name="Baldrian P."/>
            <person name="Stursova M."/>
            <person name="Weitz H."/>
            <person name="Taylor A."/>
            <person name="Grigoriev I.V."/>
            <person name="Nagy L.G."/>
            <person name="Martin F."/>
            <person name="Kauserud H."/>
        </authorList>
    </citation>
    <scope>NUCLEOTIDE SEQUENCE</scope>
    <source>
        <strain evidence="7">CBHHK002</strain>
    </source>
</reference>
<keyword evidence="1" id="KW-0479">Metal-binding</keyword>
<dbReference type="Gene3D" id="6.10.140.2220">
    <property type="match status" value="1"/>
</dbReference>
<evidence type="ECO:0000259" key="6">
    <source>
        <dbReference type="PROSITE" id="PS50865"/>
    </source>
</evidence>
<evidence type="ECO:0000313" key="8">
    <source>
        <dbReference type="Proteomes" id="UP001218218"/>
    </source>
</evidence>
<dbReference type="InterPro" id="IPR016024">
    <property type="entry name" value="ARM-type_fold"/>
</dbReference>
<feature type="compositionally biased region" description="Basic residues" evidence="5">
    <location>
        <begin position="1"/>
        <end position="10"/>
    </location>
</feature>
<dbReference type="GO" id="GO:0008270">
    <property type="term" value="F:zinc ion binding"/>
    <property type="evidence" value="ECO:0007669"/>
    <property type="project" value="UniProtKB-KW"/>
</dbReference>
<dbReference type="Pfam" id="PF01753">
    <property type="entry name" value="zf-MYND"/>
    <property type="match status" value="1"/>
</dbReference>
<evidence type="ECO:0000256" key="5">
    <source>
        <dbReference type="SAM" id="MobiDB-lite"/>
    </source>
</evidence>
<dbReference type="InterPro" id="IPR002893">
    <property type="entry name" value="Znf_MYND"/>
</dbReference>
<dbReference type="Proteomes" id="UP001218218">
    <property type="component" value="Unassembled WGS sequence"/>
</dbReference>